<feature type="non-terminal residue" evidence="1">
    <location>
        <position position="1"/>
    </location>
</feature>
<reference evidence="1" key="2">
    <citation type="submission" date="2023-04" db="EMBL/GenBank/DDBJ databases">
        <authorList>
            <person name="Bu L."/>
            <person name="Lu L."/>
            <person name="Laidemitt M.R."/>
            <person name="Zhang S.M."/>
            <person name="Mutuku M."/>
            <person name="Mkoji G."/>
            <person name="Steinauer M."/>
            <person name="Loker E.S."/>
        </authorList>
    </citation>
    <scope>NUCLEOTIDE SEQUENCE</scope>
    <source>
        <strain evidence="1">KasaAsao</strain>
        <tissue evidence="1">Whole Snail</tissue>
    </source>
</reference>
<organism evidence="1 2">
    <name type="scientific">Biomphalaria pfeifferi</name>
    <name type="common">Bloodfluke planorb</name>
    <name type="synonym">Freshwater snail</name>
    <dbReference type="NCBI Taxonomy" id="112525"/>
    <lineage>
        <taxon>Eukaryota</taxon>
        <taxon>Metazoa</taxon>
        <taxon>Spiralia</taxon>
        <taxon>Lophotrochozoa</taxon>
        <taxon>Mollusca</taxon>
        <taxon>Gastropoda</taxon>
        <taxon>Heterobranchia</taxon>
        <taxon>Euthyneura</taxon>
        <taxon>Panpulmonata</taxon>
        <taxon>Hygrophila</taxon>
        <taxon>Lymnaeoidea</taxon>
        <taxon>Planorbidae</taxon>
        <taxon>Biomphalaria</taxon>
    </lineage>
</organism>
<protein>
    <submittedName>
        <fullName evidence="1">Uncharacterized protein</fullName>
    </submittedName>
</protein>
<accession>A0AAD8BIL2</accession>
<gene>
    <name evidence="1" type="ORF">Bpfe_015316</name>
</gene>
<evidence type="ECO:0000313" key="1">
    <source>
        <dbReference type="EMBL" id="KAK0055302.1"/>
    </source>
</evidence>
<dbReference type="EMBL" id="JASAOG010000071">
    <property type="protein sequence ID" value="KAK0055302.1"/>
    <property type="molecule type" value="Genomic_DNA"/>
</dbReference>
<dbReference type="AlphaFoldDB" id="A0AAD8BIL2"/>
<proteinExistence type="predicted"/>
<reference evidence="1" key="1">
    <citation type="journal article" date="2023" name="PLoS Negl. Trop. Dis.">
        <title>A genome sequence for Biomphalaria pfeifferi, the major vector snail for the human-infecting parasite Schistosoma mansoni.</title>
        <authorList>
            <person name="Bu L."/>
            <person name="Lu L."/>
            <person name="Laidemitt M.R."/>
            <person name="Zhang S.M."/>
            <person name="Mutuku M."/>
            <person name="Mkoji G."/>
            <person name="Steinauer M."/>
            <person name="Loker E.S."/>
        </authorList>
    </citation>
    <scope>NUCLEOTIDE SEQUENCE</scope>
    <source>
        <strain evidence="1">KasaAsao</strain>
    </source>
</reference>
<feature type="non-terminal residue" evidence="1">
    <location>
        <position position="111"/>
    </location>
</feature>
<evidence type="ECO:0000313" key="2">
    <source>
        <dbReference type="Proteomes" id="UP001233172"/>
    </source>
</evidence>
<keyword evidence="2" id="KW-1185">Reference proteome</keyword>
<comment type="caution">
    <text evidence="1">The sequence shown here is derived from an EMBL/GenBank/DDBJ whole genome shotgun (WGS) entry which is preliminary data.</text>
</comment>
<dbReference type="Proteomes" id="UP001233172">
    <property type="component" value="Unassembled WGS sequence"/>
</dbReference>
<name>A0AAD8BIL2_BIOPF</name>
<sequence length="111" mass="12746">HHWLSTRRAVQPSSEVIIGSQHEEQSNLRLRSSLALDAKSSPTFVCSHHWLSTRGAVQPSSEVIIGSRHREQFNLRLRSSLALERYHKMYNVHRDLQCSFGIYALAHLRSS</sequence>